<sequence length="325" mass="33262">MERTNEHLDAPMPKGIGPSLKAAREAAGLGLGEVADRLKLSMRQLEAIERDDFDALPGATFVRGFVRNYARFLGVDPEPLMQALEQHFPSAVNDVANLVKGTAARDLPHEPEEAPTESREGSSIGKWLALAVIVAGIAGGGFWYANRDDGGAKAEPHADDQLAPMLTQHDASAAAASAPAAATQANSPASAAVAAAKPAASSPVQQAAAKPVASAPAKAIAAKPVASAPAKAAAAKPIASAPAAASGNDKVSVNVKDAAWISVQDATGRKLIYKVMQPGDAAEVSGTAPFKVVVGNASQVELSYNGKPVDFSDKIRGTTAKIQLK</sequence>
<dbReference type="EMBL" id="JAVFJF020000053">
    <property type="protein sequence ID" value="MEJ8676607.1"/>
    <property type="molecule type" value="Genomic_DNA"/>
</dbReference>
<dbReference type="RefSeq" id="WP_307911392.1">
    <property type="nucleotide sequence ID" value="NZ_JAVFJF020000053.1"/>
</dbReference>
<keyword evidence="3" id="KW-1185">Reference proteome</keyword>
<dbReference type="InterPro" id="IPR025194">
    <property type="entry name" value="RodZ-like_C"/>
</dbReference>
<dbReference type="Pfam" id="PF13464">
    <property type="entry name" value="RodZ_C"/>
    <property type="match status" value="1"/>
</dbReference>
<dbReference type="InterPro" id="IPR010982">
    <property type="entry name" value="Lambda_DNA-bd_dom_sf"/>
</dbReference>
<organism evidence="2 3">
    <name type="scientific">Chromobacterium amazonense</name>
    <dbReference type="NCBI Taxonomy" id="1382803"/>
    <lineage>
        <taxon>Bacteria</taxon>
        <taxon>Pseudomonadati</taxon>
        <taxon>Pseudomonadota</taxon>
        <taxon>Betaproteobacteria</taxon>
        <taxon>Neisseriales</taxon>
        <taxon>Chromobacteriaceae</taxon>
        <taxon>Chromobacterium</taxon>
    </lineage>
</organism>
<accession>A0ABU8V636</accession>
<gene>
    <name evidence="2" type="ORF">QCL97_017895</name>
</gene>
<proteinExistence type="predicted"/>
<dbReference type="PANTHER" id="PTHR34475">
    <property type="match status" value="1"/>
</dbReference>
<dbReference type="InterPro" id="IPR001387">
    <property type="entry name" value="Cro/C1-type_HTH"/>
</dbReference>
<evidence type="ECO:0000313" key="2">
    <source>
        <dbReference type="EMBL" id="MEJ8676607.1"/>
    </source>
</evidence>
<evidence type="ECO:0000313" key="3">
    <source>
        <dbReference type="Proteomes" id="UP001224516"/>
    </source>
</evidence>
<dbReference type="Pfam" id="PF13413">
    <property type="entry name" value="HTH_25"/>
    <property type="match status" value="1"/>
</dbReference>
<comment type="caution">
    <text evidence="2">The sequence shown here is derived from an EMBL/GenBank/DDBJ whole genome shotgun (WGS) entry which is preliminary data.</text>
</comment>
<dbReference type="CDD" id="cd00093">
    <property type="entry name" value="HTH_XRE"/>
    <property type="match status" value="1"/>
</dbReference>
<dbReference type="Gene3D" id="1.10.260.40">
    <property type="entry name" value="lambda repressor-like DNA-binding domains"/>
    <property type="match status" value="1"/>
</dbReference>
<dbReference type="SUPFAM" id="SSF47413">
    <property type="entry name" value="lambda repressor-like DNA-binding domains"/>
    <property type="match status" value="1"/>
</dbReference>
<dbReference type="InterPro" id="IPR050400">
    <property type="entry name" value="Bact_Cytoskel_RodZ"/>
</dbReference>
<evidence type="ECO:0000259" key="1">
    <source>
        <dbReference type="SMART" id="SM00530"/>
    </source>
</evidence>
<protein>
    <submittedName>
        <fullName evidence="2">DUF4115 domain-containing protein</fullName>
    </submittedName>
</protein>
<dbReference type="PANTHER" id="PTHR34475:SF1">
    <property type="entry name" value="CYTOSKELETON PROTEIN RODZ"/>
    <property type="match status" value="1"/>
</dbReference>
<name>A0ABU8V636_9NEIS</name>
<reference evidence="2 3" key="1">
    <citation type="submission" date="2023-12" db="EMBL/GenBank/DDBJ databases">
        <title>Evaluation and characterization of a potential secondary metabolite violacein from indigenous Chromobacterium amazonense SAM215.</title>
        <authorList>
            <person name="Tarafdar M.R."/>
            <person name="Abedin S.M."/>
            <person name="Atiqua A."/>
            <person name="Saha A."/>
            <person name="Khan S.N."/>
        </authorList>
    </citation>
    <scope>NUCLEOTIDE SEQUENCE [LARGE SCALE GENOMIC DNA]</scope>
    <source>
        <strain evidence="2 3">SAM215</strain>
    </source>
</reference>
<dbReference type="SMART" id="SM00530">
    <property type="entry name" value="HTH_XRE"/>
    <property type="match status" value="1"/>
</dbReference>
<dbReference type="Proteomes" id="UP001224516">
    <property type="component" value="Unassembled WGS sequence"/>
</dbReference>
<feature type="domain" description="HTH cro/C1-type" evidence="1">
    <location>
        <begin position="19"/>
        <end position="80"/>
    </location>
</feature>